<keyword evidence="2" id="KW-1185">Reference proteome</keyword>
<gene>
    <name evidence="1" type="ORF">ACFSTE_17115</name>
</gene>
<evidence type="ECO:0000313" key="1">
    <source>
        <dbReference type="EMBL" id="MFD2592560.1"/>
    </source>
</evidence>
<comment type="caution">
    <text evidence="1">The sequence shown here is derived from an EMBL/GenBank/DDBJ whole genome shotgun (WGS) entry which is preliminary data.</text>
</comment>
<accession>A0ABW5NDR1</accession>
<proteinExistence type="predicted"/>
<dbReference type="RefSeq" id="WP_176030444.1">
    <property type="nucleotide sequence ID" value="NZ_JBHSJV010000001.1"/>
</dbReference>
<sequence length="195" mass="22442">MQFALERIQEVLDIKGYQFFDDGKPFTVNIIGVRSEQLIANSFDDWLYLIYKDENGAAQIHEFPITTDPGTYWLQHPMNVNGTAIVVPGQYINIYEVGLHQGKYEALKQKRPIKIWRDNTKDNKIDQGGTIYEGVFGINIHRSNAKTASTVVEKWSAGCQVFKKASDFNFFMEICKKSAHKQYSYTLLEESDFSH</sequence>
<name>A0ABW5NDR1_9FLAO</name>
<organism evidence="1 2">
    <name type="scientific">Aquimarina hainanensis</name>
    <dbReference type="NCBI Taxonomy" id="1578017"/>
    <lineage>
        <taxon>Bacteria</taxon>
        <taxon>Pseudomonadati</taxon>
        <taxon>Bacteroidota</taxon>
        <taxon>Flavobacteriia</taxon>
        <taxon>Flavobacteriales</taxon>
        <taxon>Flavobacteriaceae</taxon>
        <taxon>Aquimarina</taxon>
    </lineage>
</organism>
<reference evidence="2" key="1">
    <citation type="journal article" date="2019" name="Int. J. Syst. Evol. Microbiol.">
        <title>The Global Catalogue of Microorganisms (GCM) 10K type strain sequencing project: providing services to taxonomists for standard genome sequencing and annotation.</title>
        <authorList>
            <consortium name="The Broad Institute Genomics Platform"/>
            <consortium name="The Broad Institute Genome Sequencing Center for Infectious Disease"/>
            <person name="Wu L."/>
            <person name="Ma J."/>
        </authorList>
    </citation>
    <scope>NUCLEOTIDE SEQUENCE [LARGE SCALE GENOMIC DNA]</scope>
    <source>
        <strain evidence="2">KCTC 42423</strain>
    </source>
</reference>
<dbReference type="EMBL" id="JBHULX010000039">
    <property type="protein sequence ID" value="MFD2592560.1"/>
    <property type="molecule type" value="Genomic_DNA"/>
</dbReference>
<dbReference type="Proteomes" id="UP001597459">
    <property type="component" value="Unassembled WGS sequence"/>
</dbReference>
<protein>
    <submittedName>
        <fullName evidence="1">Uncharacterized protein</fullName>
    </submittedName>
</protein>
<evidence type="ECO:0000313" key="2">
    <source>
        <dbReference type="Proteomes" id="UP001597459"/>
    </source>
</evidence>